<sequence>MIRRTRPEEHEALSALALRSKGHWGYPPEFLEACREELRYDAETCGSELMWAAERDGTVLGIVRLAPVAGAPDLPGPPEALELEALFVDPPAIGTGCGRLLLEHALAQARARGVRRVLLDADPGAETFYRRFGAVRIGSAPSGSIPGRMLPRLEYRLGDEAEAAGH</sequence>
<protein>
    <submittedName>
        <fullName evidence="4">GCN5 family acetyltransferase</fullName>
    </submittedName>
</protein>
<accession>Z9JSX6</accession>
<dbReference type="STRING" id="396014.BF93_17195"/>
<evidence type="ECO:0000259" key="3">
    <source>
        <dbReference type="PROSITE" id="PS51186"/>
    </source>
</evidence>
<dbReference type="CDD" id="cd04301">
    <property type="entry name" value="NAT_SF"/>
    <property type="match status" value="1"/>
</dbReference>
<dbReference type="SUPFAM" id="SSF55729">
    <property type="entry name" value="Acyl-CoA N-acyltransferases (Nat)"/>
    <property type="match status" value="1"/>
</dbReference>
<feature type="domain" description="N-acetyltransferase" evidence="3">
    <location>
        <begin position="1"/>
        <end position="154"/>
    </location>
</feature>
<proteinExistence type="predicted"/>
<keyword evidence="5" id="KW-1185">Reference proteome</keyword>
<dbReference type="Proteomes" id="UP000023067">
    <property type="component" value="Unassembled WGS sequence"/>
</dbReference>
<comment type="caution">
    <text evidence="4">The sequence shown here is derived from an EMBL/GenBank/DDBJ whole genome shotgun (WGS) entry which is preliminary data.</text>
</comment>
<evidence type="ECO:0000313" key="5">
    <source>
        <dbReference type="Proteomes" id="UP000023067"/>
    </source>
</evidence>
<name>Z9JSX6_9MICO</name>
<dbReference type="Gene3D" id="3.40.630.30">
    <property type="match status" value="1"/>
</dbReference>
<dbReference type="InterPro" id="IPR050832">
    <property type="entry name" value="Bact_Acetyltransf"/>
</dbReference>
<dbReference type="InterPro" id="IPR000182">
    <property type="entry name" value="GNAT_dom"/>
</dbReference>
<evidence type="ECO:0000256" key="2">
    <source>
        <dbReference type="ARBA" id="ARBA00023315"/>
    </source>
</evidence>
<keyword evidence="2" id="KW-0012">Acyltransferase</keyword>
<keyword evidence="1 4" id="KW-0808">Transferase</keyword>
<dbReference type="PANTHER" id="PTHR43877">
    <property type="entry name" value="AMINOALKYLPHOSPHONATE N-ACETYLTRANSFERASE-RELATED-RELATED"/>
    <property type="match status" value="1"/>
</dbReference>
<reference evidence="4 5" key="1">
    <citation type="submission" date="2014-02" db="EMBL/GenBank/DDBJ databases">
        <title>Genome sequence of Brachybacterium phenoliresistens strain W13A50.</title>
        <authorList>
            <person name="Wang X."/>
        </authorList>
    </citation>
    <scope>NUCLEOTIDE SEQUENCE [LARGE SCALE GENOMIC DNA]</scope>
    <source>
        <strain evidence="4 5">W13A50</strain>
    </source>
</reference>
<dbReference type="AlphaFoldDB" id="Z9JSX6"/>
<evidence type="ECO:0000256" key="1">
    <source>
        <dbReference type="ARBA" id="ARBA00022679"/>
    </source>
</evidence>
<dbReference type="GO" id="GO:0016747">
    <property type="term" value="F:acyltransferase activity, transferring groups other than amino-acyl groups"/>
    <property type="evidence" value="ECO:0007669"/>
    <property type="project" value="InterPro"/>
</dbReference>
<organism evidence="4 5">
    <name type="scientific">Brachybacterium phenoliresistens</name>
    <dbReference type="NCBI Taxonomy" id="396014"/>
    <lineage>
        <taxon>Bacteria</taxon>
        <taxon>Bacillati</taxon>
        <taxon>Actinomycetota</taxon>
        <taxon>Actinomycetes</taxon>
        <taxon>Micrococcales</taxon>
        <taxon>Dermabacteraceae</taxon>
        <taxon>Brachybacterium</taxon>
    </lineage>
</organism>
<dbReference type="Pfam" id="PF00583">
    <property type="entry name" value="Acetyltransf_1"/>
    <property type="match status" value="1"/>
</dbReference>
<dbReference type="RefSeq" id="WP_038372148.1">
    <property type="nucleotide sequence ID" value="NZ_KK069993.1"/>
</dbReference>
<dbReference type="PROSITE" id="PS51186">
    <property type="entry name" value="GNAT"/>
    <property type="match status" value="1"/>
</dbReference>
<dbReference type="PATRIC" id="fig|396014.3.peg.1780"/>
<dbReference type="InterPro" id="IPR016181">
    <property type="entry name" value="Acyl_CoA_acyltransferase"/>
</dbReference>
<gene>
    <name evidence="4" type="ORF">BF93_17195</name>
</gene>
<dbReference type="EMBL" id="JDYK01000008">
    <property type="protein sequence ID" value="EWS81304.1"/>
    <property type="molecule type" value="Genomic_DNA"/>
</dbReference>
<dbReference type="HOGENOM" id="CLU_116318_1_0_11"/>
<dbReference type="eggNOG" id="COG3153">
    <property type="taxonomic scope" value="Bacteria"/>
</dbReference>
<evidence type="ECO:0000313" key="4">
    <source>
        <dbReference type="EMBL" id="EWS81304.1"/>
    </source>
</evidence>